<dbReference type="PANTHER" id="PTHR46509">
    <property type="entry name" value="PHOSPHOADENOSINE PHOSPHOSULFATE REDUCTASE"/>
    <property type="match status" value="1"/>
</dbReference>
<evidence type="ECO:0000259" key="4">
    <source>
        <dbReference type="Pfam" id="PF01507"/>
    </source>
</evidence>
<dbReference type="GO" id="GO:0004604">
    <property type="term" value="F:phosphoadenylyl-sulfate reductase (thioredoxin) activity"/>
    <property type="evidence" value="ECO:0007669"/>
    <property type="project" value="TreeGrafter"/>
</dbReference>
<dbReference type="OMA" id="TNFRPYE"/>
<name>D5G5Y8_TUBMM</name>
<dbReference type="STRING" id="656061.D5G5Y8"/>
<evidence type="ECO:0000256" key="3">
    <source>
        <dbReference type="SAM" id="MobiDB-lite"/>
    </source>
</evidence>
<evidence type="ECO:0000256" key="1">
    <source>
        <dbReference type="ARBA" id="ARBA00009732"/>
    </source>
</evidence>
<dbReference type="KEGG" id="tml:GSTUM_00001561001"/>
<dbReference type="GeneID" id="9187609"/>
<dbReference type="AlphaFoldDB" id="D5G5Y8"/>
<comment type="similarity">
    <text evidence="1">Belongs to the PAPS reductase family. CysH subfamily.</text>
</comment>
<protein>
    <submittedName>
        <fullName evidence="5">(Perigord truffle) hypothetical protein</fullName>
    </submittedName>
</protein>
<dbReference type="GO" id="GO:0019379">
    <property type="term" value="P:sulfate assimilation, phosphoadenylyl sulfate reduction by phosphoadenylyl-sulfate reductase (thioredoxin)"/>
    <property type="evidence" value="ECO:0007669"/>
    <property type="project" value="TreeGrafter"/>
</dbReference>
<dbReference type="InterPro" id="IPR002500">
    <property type="entry name" value="PAPS_reduct_dom"/>
</dbReference>
<evidence type="ECO:0000313" key="6">
    <source>
        <dbReference type="Proteomes" id="UP000006911"/>
    </source>
</evidence>
<dbReference type="EMBL" id="FN430003">
    <property type="protein sequence ID" value="CAZ79931.1"/>
    <property type="molecule type" value="Genomic_DNA"/>
</dbReference>
<dbReference type="GO" id="GO:0005737">
    <property type="term" value="C:cytoplasm"/>
    <property type="evidence" value="ECO:0007669"/>
    <property type="project" value="TreeGrafter"/>
</dbReference>
<keyword evidence="6" id="KW-1185">Reference proteome</keyword>
<dbReference type="PANTHER" id="PTHR46509:SF1">
    <property type="entry name" value="PHOSPHOADENOSINE PHOSPHOSULFATE REDUCTASE"/>
    <property type="match status" value="1"/>
</dbReference>
<accession>D5G5Y8</accession>
<evidence type="ECO:0000313" key="5">
    <source>
        <dbReference type="EMBL" id="CAZ79931.1"/>
    </source>
</evidence>
<dbReference type="Gene3D" id="3.40.50.620">
    <property type="entry name" value="HUPs"/>
    <property type="match status" value="1"/>
</dbReference>
<reference evidence="5 6" key="1">
    <citation type="journal article" date="2010" name="Nature">
        <title>Perigord black truffle genome uncovers evolutionary origins and mechanisms of symbiosis.</title>
        <authorList>
            <person name="Martin F."/>
            <person name="Kohler A."/>
            <person name="Murat C."/>
            <person name="Balestrini R."/>
            <person name="Coutinho P.M."/>
            <person name="Jaillon O."/>
            <person name="Montanini B."/>
            <person name="Morin E."/>
            <person name="Noel B."/>
            <person name="Percudani R."/>
            <person name="Porcel B."/>
            <person name="Rubini A."/>
            <person name="Amicucci A."/>
            <person name="Amselem J."/>
            <person name="Anthouard V."/>
            <person name="Arcioni S."/>
            <person name="Artiguenave F."/>
            <person name="Aury J.M."/>
            <person name="Ballario P."/>
            <person name="Bolchi A."/>
            <person name="Brenna A."/>
            <person name="Brun A."/>
            <person name="Buee M."/>
            <person name="Cantarel B."/>
            <person name="Chevalier G."/>
            <person name="Couloux A."/>
            <person name="Da Silva C."/>
            <person name="Denoeud F."/>
            <person name="Duplessis S."/>
            <person name="Ghignone S."/>
            <person name="Hilselberger B."/>
            <person name="Iotti M."/>
            <person name="Marcais B."/>
            <person name="Mello A."/>
            <person name="Miranda M."/>
            <person name="Pacioni G."/>
            <person name="Quesneville H."/>
            <person name="Riccioni C."/>
            <person name="Ruotolo R."/>
            <person name="Splivallo R."/>
            <person name="Stocchi V."/>
            <person name="Tisserant E."/>
            <person name="Viscomi A.R."/>
            <person name="Zambonelli A."/>
            <person name="Zampieri E."/>
            <person name="Henrissat B."/>
            <person name="Lebrun M.H."/>
            <person name="Paolocci F."/>
            <person name="Bonfante P."/>
            <person name="Ottonello S."/>
            <person name="Wincker P."/>
        </authorList>
    </citation>
    <scope>NUCLEOTIDE SEQUENCE [LARGE SCALE GENOMIC DNA]</scope>
    <source>
        <strain evidence="5 6">Mel28</strain>
    </source>
</reference>
<dbReference type="FunCoup" id="D5G5Y8">
    <property type="interactions" value="573"/>
</dbReference>
<dbReference type="eggNOG" id="KOG0189">
    <property type="taxonomic scope" value="Eukaryota"/>
</dbReference>
<evidence type="ECO:0000256" key="2">
    <source>
        <dbReference type="ARBA" id="ARBA00024327"/>
    </source>
</evidence>
<dbReference type="SUPFAM" id="SSF52402">
    <property type="entry name" value="Adenine nucleotide alpha hydrolases-like"/>
    <property type="match status" value="1"/>
</dbReference>
<dbReference type="RefSeq" id="XP_002835774.1">
    <property type="nucleotide sequence ID" value="XM_002835728.1"/>
</dbReference>
<organism evidence="5 6">
    <name type="scientific">Tuber melanosporum (strain Mel28)</name>
    <name type="common">Perigord black truffle</name>
    <dbReference type="NCBI Taxonomy" id="656061"/>
    <lineage>
        <taxon>Eukaryota</taxon>
        <taxon>Fungi</taxon>
        <taxon>Dikarya</taxon>
        <taxon>Ascomycota</taxon>
        <taxon>Pezizomycotina</taxon>
        <taxon>Pezizomycetes</taxon>
        <taxon>Pezizales</taxon>
        <taxon>Tuberaceae</taxon>
        <taxon>Tuber</taxon>
    </lineage>
</organism>
<dbReference type="CDD" id="cd23945">
    <property type="entry name" value="PAPS_reductase"/>
    <property type="match status" value="1"/>
</dbReference>
<sequence>MTVTPTEYPQRPIPERSMSQDEESGYDSPGSATPSMPDVYFSSPHLKYLNQQLQTLEPEEILKWCMISLPNLFQTTAFGLTGLVTLDMLSRINAGAPRQIDLIFLDTLYHFDKTLELVDRVRERYPNSKLHIYKPSGCANARDFECIHGDNLWDTNDNLYDYLAKVEPAQRAYAELNVKAVLTGRRKSQGGKRGDLDIIGLDDAGLIKVNPLANWTFRQVRDIGDWHSTSPIAEGEDERSGRWKGTNKTECGIHNHRSKYAEYLLQQEQKKNGEALVDALHEVELQRDI</sequence>
<gene>
    <name evidence="5" type="ORF">GSTUM_00001561001</name>
</gene>
<dbReference type="HOGENOM" id="CLU_044089_0_0_1"/>
<dbReference type="InterPro" id="IPR014729">
    <property type="entry name" value="Rossmann-like_a/b/a_fold"/>
</dbReference>
<dbReference type="Pfam" id="PF01507">
    <property type="entry name" value="PAPS_reduct"/>
    <property type="match status" value="1"/>
</dbReference>
<dbReference type="InParanoid" id="D5G5Y8"/>
<feature type="domain" description="Phosphoadenosine phosphosulphate reductase" evidence="4">
    <location>
        <begin position="72"/>
        <end position="221"/>
    </location>
</feature>
<proteinExistence type="inferred from homology"/>
<comment type="pathway">
    <text evidence="2">Sulfur metabolism; hydrogen sulfide biosynthesis; sulfite from sulfate.</text>
</comment>
<dbReference type="Proteomes" id="UP000006911">
    <property type="component" value="Unassembled WGS sequence"/>
</dbReference>
<feature type="region of interest" description="Disordered" evidence="3">
    <location>
        <begin position="1"/>
        <end position="34"/>
    </location>
</feature>